<keyword evidence="3" id="KW-1185">Reference proteome</keyword>
<evidence type="ECO:0008006" key="4">
    <source>
        <dbReference type="Google" id="ProtNLM"/>
    </source>
</evidence>
<dbReference type="Proteomes" id="UP000008332">
    <property type="component" value="Chromosome"/>
</dbReference>
<accession>Q221Y2</accession>
<feature type="chain" id="PRO_5004200309" description="Copper resistance protein K" evidence="1">
    <location>
        <begin position="22"/>
        <end position="93"/>
    </location>
</feature>
<dbReference type="EMBL" id="CP000267">
    <property type="protein sequence ID" value="ABD68171.1"/>
    <property type="molecule type" value="Genomic_DNA"/>
</dbReference>
<dbReference type="eggNOG" id="ENOG5032SV0">
    <property type="taxonomic scope" value="Bacteria"/>
</dbReference>
<name>Q221Y2_ALBFT</name>
<gene>
    <name evidence="2" type="ordered locus">Rfer_0417</name>
</gene>
<dbReference type="KEGG" id="rfr:Rfer_0417"/>
<dbReference type="Gene3D" id="2.40.10.300">
    <property type="entry name" value="Copper resistance protein K"/>
    <property type="match status" value="1"/>
</dbReference>
<dbReference type="InterPro" id="IPR021604">
    <property type="entry name" value="CopK"/>
</dbReference>
<dbReference type="GO" id="GO:0046872">
    <property type="term" value="F:metal ion binding"/>
    <property type="evidence" value="ECO:0007669"/>
    <property type="project" value="InterPro"/>
</dbReference>
<dbReference type="OrthoDB" id="5297628at2"/>
<dbReference type="InterPro" id="IPR038644">
    <property type="entry name" value="CopK_sf"/>
</dbReference>
<evidence type="ECO:0000313" key="2">
    <source>
        <dbReference type="EMBL" id="ABD68171.1"/>
    </source>
</evidence>
<dbReference type="Pfam" id="PF11525">
    <property type="entry name" value="CopK"/>
    <property type="match status" value="1"/>
</dbReference>
<dbReference type="AlphaFoldDB" id="Q221Y2"/>
<proteinExistence type="predicted"/>
<keyword evidence="1" id="KW-0732">Signal</keyword>
<evidence type="ECO:0000313" key="3">
    <source>
        <dbReference type="Proteomes" id="UP000008332"/>
    </source>
</evidence>
<dbReference type="HOGENOM" id="CLU_185099_0_0_4"/>
<sequence>MSIRKSLIALSLVATALSAAAAGDSDIVQSVQLKDGTTMHHYKDGKMSMEGKNGNIVFMKEGMTMETTDGKTITMSGNEVARLYMQKKLENKK</sequence>
<evidence type="ECO:0000256" key="1">
    <source>
        <dbReference type="SAM" id="SignalP"/>
    </source>
</evidence>
<protein>
    <recommendedName>
        <fullName evidence="4">Copper resistance protein K</fullName>
    </recommendedName>
</protein>
<organism evidence="2 3">
    <name type="scientific">Albidiferax ferrireducens (strain ATCC BAA-621 / DSM 15236 / T118)</name>
    <name type="common">Rhodoferax ferrireducens</name>
    <dbReference type="NCBI Taxonomy" id="338969"/>
    <lineage>
        <taxon>Bacteria</taxon>
        <taxon>Pseudomonadati</taxon>
        <taxon>Pseudomonadota</taxon>
        <taxon>Betaproteobacteria</taxon>
        <taxon>Burkholderiales</taxon>
        <taxon>Comamonadaceae</taxon>
        <taxon>Rhodoferax</taxon>
    </lineage>
</organism>
<feature type="signal peptide" evidence="1">
    <location>
        <begin position="1"/>
        <end position="21"/>
    </location>
</feature>
<reference evidence="3" key="1">
    <citation type="submission" date="2006-02" db="EMBL/GenBank/DDBJ databases">
        <title>Complete sequence of chromosome of Rhodoferax ferrireducens DSM 15236.</title>
        <authorList>
            <person name="Copeland A."/>
            <person name="Lucas S."/>
            <person name="Lapidus A."/>
            <person name="Barry K."/>
            <person name="Detter J.C."/>
            <person name="Glavina del Rio T."/>
            <person name="Hammon N."/>
            <person name="Israni S."/>
            <person name="Pitluck S."/>
            <person name="Brettin T."/>
            <person name="Bruce D."/>
            <person name="Han C."/>
            <person name="Tapia R."/>
            <person name="Gilna P."/>
            <person name="Kiss H."/>
            <person name="Schmutz J."/>
            <person name="Larimer F."/>
            <person name="Land M."/>
            <person name="Kyrpides N."/>
            <person name="Ivanova N."/>
            <person name="Richardson P."/>
        </authorList>
    </citation>
    <scope>NUCLEOTIDE SEQUENCE [LARGE SCALE GENOMIC DNA]</scope>
    <source>
        <strain evidence="3">ATCC BAA-621 / DSM 15236 / T118</strain>
    </source>
</reference>
<dbReference type="RefSeq" id="WP_011462744.1">
    <property type="nucleotide sequence ID" value="NC_007908.1"/>
</dbReference>